<dbReference type="PANTHER" id="PTHR11496:SF102">
    <property type="entry name" value="ALCOHOL DEHYDROGENASE 4"/>
    <property type="match status" value="1"/>
</dbReference>
<dbReference type="eggNOG" id="COG1454">
    <property type="taxonomic scope" value="Bacteria"/>
</dbReference>
<keyword evidence="2" id="KW-0560">Oxidoreductase</keyword>
<evidence type="ECO:0000256" key="1">
    <source>
        <dbReference type="ARBA" id="ARBA00007358"/>
    </source>
</evidence>
<dbReference type="STRING" id="211114.SAMN04489726_2653"/>
<dbReference type="GO" id="GO:0018506">
    <property type="term" value="F:maleylacetate reductase activity"/>
    <property type="evidence" value="ECO:0007669"/>
    <property type="project" value="InterPro"/>
</dbReference>
<dbReference type="InterPro" id="IPR034786">
    <property type="entry name" value="MAR"/>
</dbReference>
<dbReference type="Pfam" id="PF25137">
    <property type="entry name" value="ADH_Fe_C"/>
    <property type="match status" value="1"/>
</dbReference>
<dbReference type="Gene3D" id="3.40.50.1970">
    <property type="match status" value="1"/>
</dbReference>
<dbReference type="OrthoDB" id="3812122at2"/>
<evidence type="ECO:0000313" key="6">
    <source>
        <dbReference type="EMBL" id="SDM63899.1"/>
    </source>
</evidence>
<keyword evidence="3" id="KW-0520">NAD</keyword>
<name>A0A1G9UVQ8_ALLAB</name>
<dbReference type="Proteomes" id="UP000183376">
    <property type="component" value="Chromosome I"/>
</dbReference>
<dbReference type="InterPro" id="IPR056798">
    <property type="entry name" value="ADH_Fe_C"/>
</dbReference>
<dbReference type="AlphaFoldDB" id="A0A1G9UVQ8"/>
<evidence type="ECO:0000256" key="2">
    <source>
        <dbReference type="ARBA" id="ARBA00023002"/>
    </source>
</evidence>
<dbReference type="Gene3D" id="1.20.1090.10">
    <property type="entry name" value="Dehydroquinate synthase-like - alpha domain"/>
    <property type="match status" value="1"/>
</dbReference>
<organism evidence="6 7">
    <name type="scientific">Allokutzneria albata</name>
    <name type="common">Kibdelosporangium albatum</name>
    <dbReference type="NCBI Taxonomy" id="211114"/>
    <lineage>
        <taxon>Bacteria</taxon>
        <taxon>Bacillati</taxon>
        <taxon>Actinomycetota</taxon>
        <taxon>Actinomycetes</taxon>
        <taxon>Pseudonocardiales</taxon>
        <taxon>Pseudonocardiaceae</taxon>
        <taxon>Allokutzneria</taxon>
    </lineage>
</organism>
<dbReference type="InterPro" id="IPR039697">
    <property type="entry name" value="Alcohol_dehydrogenase_Fe"/>
</dbReference>
<evidence type="ECO:0000256" key="3">
    <source>
        <dbReference type="ARBA" id="ARBA00023027"/>
    </source>
</evidence>
<feature type="domain" description="Fe-containing alcohol dehydrogenase-like C-terminal" evidence="5">
    <location>
        <begin position="161"/>
        <end position="313"/>
    </location>
</feature>
<evidence type="ECO:0000259" key="5">
    <source>
        <dbReference type="Pfam" id="PF25137"/>
    </source>
</evidence>
<dbReference type="GO" id="GO:0004022">
    <property type="term" value="F:alcohol dehydrogenase (NAD+) activity"/>
    <property type="evidence" value="ECO:0007669"/>
    <property type="project" value="TreeGrafter"/>
</dbReference>
<dbReference type="PANTHER" id="PTHR11496">
    <property type="entry name" value="ALCOHOL DEHYDROGENASE"/>
    <property type="match status" value="1"/>
</dbReference>
<gene>
    <name evidence="6" type="ORF">SAMN04489726_2653</name>
</gene>
<dbReference type="SUPFAM" id="SSF56796">
    <property type="entry name" value="Dehydroquinate synthase-like"/>
    <property type="match status" value="1"/>
</dbReference>
<dbReference type="GO" id="GO:0046872">
    <property type="term" value="F:metal ion binding"/>
    <property type="evidence" value="ECO:0007669"/>
    <property type="project" value="InterPro"/>
</dbReference>
<dbReference type="Pfam" id="PF00465">
    <property type="entry name" value="Fe-ADH"/>
    <property type="match status" value="1"/>
</dbReference>
<comment type="similarity">
    <text evidence="1">Belongs to the iron-containing alcohol dehydrogenase family.</text>
</comment>
<proteinExistence type="inferred from homology"/>
<dbReference type="EMBL" id="LT629701">
    <property type="protein sequence ID" value="SDM63899.1"/>
    <property type="molecule type" value="Genomic_DNA"/>
</dbReference>
<evidence type="ECO:0000313" key="7">
    <source>
        <dbReference type="Proteomes" id="UP000183376"/>
    </source>
</evidence>
<evidence type="ECO:0000259" key="4">
    <source>
        <dbReference type="Pfam" id="PF00465"/>
    </source>
</evidence>
<feature type="domain" description="Alcohol dehydrogenase iron-type/glycerol dehydrogenase GldA" evidence="4">
    <location>
        <begin position="10"/>
        <end position="150"/>
    </location>
</feature>
<accession>A0A1G9UVQ8</accession>
<reference evidence="6 7" key="1">
    <citation type="submission" date="2016-10" db="EMBL/GenBank/DDBJ databases">
        <authorList>
            <person name="de Groot N.N."/>
        </authorList>
    </citation>
    <scope>NUCLEOTIDE SEQUENCE [LARGE SCALE GENOMIC DNA]</scope>
    <source>
        <strain evidence="6 7">DSM 44149</strain>
    </source>
</reference>
<keyword evidence="7" id="KW-1185">Reference proteome</keyword>
<dbReference type="CDD" id="cd08177">
    <property type="entry name" value="MAR"/>
    <property type="match status" value="1"/>
</dbReference>
<dbReference type="RefSeq" id="WP_081900585.1">
    <property type="nucleotide sequence ID" value="NZ_JOEF01000021.1"/>
</dbReference>
<protein>
    <submittedName>
        <fullName evidence="6">Maleylacetate reductase</fullName>
    </submittedName>
</protein>
<sequence>MRAFRYESLPGRVVFGVDSALDVASEISGQRVLVLATPRGLPLARRLAQPLGDRVAGEFTAVREHVPVAVAEQAVACARSLGADCLLAIGGGSTVGTAKAIALELRLPIVAVPTTYAGSEMTPVWGMTSADGKRTGRSLDVLPSLVVYDPSLTMGLPRELTVTSAMNAMAHSVEGVYAAGANPISSLMAVESVRALASGLQAKDGLEARTSLLYGAYLAGAVFAVAGSGLHHKICHVLGGAYALPHAATHTVVLPHVAAFMDGPALAPIASALDALTAAEGLRALARRVEAPTSLVDIGFDPAKLAEAASLVAARVDVAEDAIRGLLAAAL</sequence>
<dbReference type="InterPro" id="IPR001670">
    <property type="entry name" value="ADH_Fe/GldA"/>
</dbReference>